<feature type="domain" description="Transcription factor CBF/NF-Y/archaeal histone" evidence="4">
    <location>
        <begin position="58"/>
        <end position="117"/>
    </location>
</feature>
<protein>
    <recommendedName>
        <fullName evidence="4">Transcription factor CBF/NF-Y/archaeal histone domain-containing protein</fullName>
    </recommendedName>
</protein>
<dbReference type="PANTHER" id="PTHR10252">
    <property type="entry name" value="HISTONE-LIKE TRANSCRIPTION FACTOR CCAAT-RELATED"/>
    <property type="match status" value="1"/>
</dbReference>
<dbReference type="CDD" id="cd23645">
    <property type="entry name" value="HFD_Dpb3-like"/>
    <property type="match status" value="1"/>
</dbReference>
<evidence type="ECO:0000256" key="1">
    <source>
        <dbReference type="ARBA" id="ARBA00004123"/>
    </source>
</evidence>
<feature type="region of interest" description="Disordered" evidence="3">
    <location>
        <begin position="186"/>
        <end position="205"/>
    </location>
</feature>
<reference evidence="5 6" key="1">
    <citation type="journal article" date="2020" name="ISME J.">
        <title>Uncovering the hidden diversity of litter-decomposition mechanisms in mushroom-forming fungi.</title>
        <authorList>
            <person name="Floudas D."/>
            <person name="Bentzer J."/>
            <person name="Ahren D."/>
            <person name="Johansson T."/>
            <person name="Persson P."/>
            <person name="Tunlid A."/>
        </authorList>
    </citation>
    <scope>NUCLEOTIDE SEQUENCE [LARGE SCALE GENOMIC DNA]</scope>
    <source>
        <strain evidence="5 6">CBS 291.85</strain>
    </source>
</reference>
<dbReference type="AlphaFoldDB" id="A0A8H5GDM6"/>
<dbReference type="GO" id="GO:0008623">
    <property type="term" value="C:CHRAC"/>
    <property type="evidence" value="ECO:0007669"/>
    <property type="project" value="TreeGrafter"/>
</dbReference>
<evidence type="ECO:0000259" key="4">
    <source>
        <dbReference type="Pfam" id="PF00808"/>
    </source>
</evidence>
<name>A0A8H5GDM6_9AGAR</name>
<dbReference type="SUPFAM" id="SSF47113">
    <property type="entry name" value="Histone-fold"/>
    <property type="match status" value="1"/>
</dbReference>
<dbReference type="InterPro" id="IPR009072">
    <property type="entry name" value="Histone-fold"/>
</dbReference>
<feature type="compositionally biased region" description="Acidic residues" evidence="3">
    <location>
        <begin position="1"/>
        <end position="33"/>
    </location>
</feature>
<comment type="subcellular location">
    <subcellularLocation>
        <location evidence="1">Nucleus</location>
    </subcellularLocation>
</comment>
<keyword evidence="6" id="KW-1185">Reference proteome</keyword>
<feature type="region of interest" description="Disordered" evidence="3">
    <location>
        <begin position="1"/>
        <end position="48"/>
    </location>
</feature>
<feature type="compositionally biased region" description="Low complexity" evidence="3">
    <location>
        <begin position="145"/>
        <end position="157"/>
    </location>
</feature>
<proteinExistence type="predicted"/>
<dbReference type="GO" id="GO:0006261">
    <property type="term" value="P:DNA-templated DNA replication"/>
    <property type="evidence" value="ECO:0007669"/>
    <property type="project" value="TreeGrafter"/>
</dbReference>
<evidence type="ECO:0000313" key="6">
    <source>
        <dbReference type="Proteomes" id="UP000559256"/>
    </source>
</evidence>
<dbReference type="InterPro" id="IPR050568">
    <property type="entry name" value="Transcr_DNA_Rep_Reg"/>
</dbReference>
<feature type="region of interest" description="Disordered" evidence="3">
    <location>
        <begin position="139"/>
        <end position="162"/>
    </location>
</feature>
<evidence type="ECO:0000313" key="5">
    <source>
        <dbReference type="EMBL" id="KAF5362969.1"/>
    </source>
</evidence>
<evidence type="ECO:0000256" key="2">
    <source>
        <dbReference type="ARBA" id="ARBA00023242"/>
    </source>
</evidence>
<evidence type="ECO:0000256" key="3">
    <source>
        <dbReference type="SAM" id="MobiDB-lite"/>
    </source>
</evidence>
<dbReference type="GO" id="GO:0046982">
    <property type="term" value="F:protein heterodimerization activity"/>
    <property type="evidence" value="ECO:0007669"/>
    <property type="project" value="InterPro"/>
</dbReference>
<gene>
    <name evidence="5" type="ORF">D9758_007121</name>
</gene>
<dbReference type="Proteomes" id="UP000559256">
    <property type="component" value="Unassembled WGS sequence"/>
</dbReference>
<accession>A0A8H5GDM6</accession>
<organism evidence="5 6">
    <name type="scientific">Tetrapyrgos nigripes</name>
    <dbReference type="NCBI Taxonomy" id="182062"/>
    <lineage>
        <taxon>Eukaryota</taxon>
        <taxon>Fungi</taxon>
        <taxon>Dikarya</taxon>
        <taxon>Basidiomycota</taxon>
        <taxon>Agaricomycotina</taxon>
        <taxon>Agaricomycetes</taxon>
        <taxon>Agaricomycetidae</taxon>
        <taxon>Agaricales</taxon>
        <taxon>Marasmiineae</taxon>
        <taxon>Marasmiaceae</taxon>
        <taxon>Tetrapyrgos</taxon>
    </lineage>
</organism>
<sequence>MAEQETQEEVYETAELDNAENDADEGIADEGGEQEQNTTTKKKREAAPLVREAGKSLLPFTRVQKIIKADKDIPIIARDATFLISLATEEFIKRLCQAGQRTAEREKRTTVQNKDLVTIVRKADEFLFLEEIISSSEPQTKRVPKAAAAKTTEPTTAQSGPTLLDQFIKTSDTTKSTDDSQLAIQSQEVVINEDGTMESLEGTQS</sequence>
<dbReference type="Pfam" id="PF00808">
    <property type="entry name" value="CBFD_NFYB_HMF"/>
    <property type="match status" value="1"/>
</dbReference>
<dbReference type="OrthoDB" id="636685at2759"/>
<dbReference type="Gene3D" id="1.10.20.10">
    <property type="entry name" value="Histone, subunit A"/>
    <property type="match status" value="1"/>
</dbReference>
<dbReference type="InterPro" id="IPR003958">
    <property type="entry name" value="CBFA_NFYB_domain"/>
</dbReference>
<dbReference type="PANTHER" id="PTHR10252:SF54">
    <property type="entry name" value="CHROMATIN ACCESSIBILITY COMPLEX PROTEIN 1"/>
    <property type="match status" value="1"/>
</dbReference>
<comment type="caution">
    <text evidence="5">The sequence shown here is derived from an EMBL/GenBank/DDBJ whole genome shotgun (WGS) entry which is preliminary data.</text>
</comment>
<keyword evidence="2" id="KW-0539">Nucleus</keyword>
<dbReference type="EMBL" id="JAACJM010000036">
    <property type="protein sequence ID" value="KAF5362969.1"/>
    <property type="molecule type" value="Genomic_DNA"/>
</dbReference>